<evidence type="ECO:0000313" key="5">
    <source>
        <dbReference type="EMBL" id="RAL61362.1"/>
    </source>
</evidence>
<feature type="compositionally biased region" description="Basic and acidic residues" evidence="4">
    <location>
        <begin position="90"/>
        <end position="101"/>
    </location>
</feature>
<dbReference type="GO" id="GO:0006121">
    <property type="term" value="P:mitochondrial electron transport, succinate to ubiquinone"/>
    <property type="evidence" value="ECO:0007669"/>
    <property type="project" value="UniProtKB-UniRule"/>
</dbReference>
<accession>A0A395ILX9</accession>
<dbReference type="Pfam" id="PF03937">
    <property type="entry name" value="Sdh5"/>
    <property type="match status" value="1"/>
</dbReference>
<comment type="function">
    <text evidence="3">Plays an essential role in the assembly of succinate dehydrogenase (SDH), an enzyme complex (also referred to as respiratory complex II) that is a component of both the tricarboxylic acid (TCA) cycle and the mitochondrial electron transport chain, and which couples the oxidation of succinate to fumarate with the reduction of ubiquinone (coenzyme Q) to ubiquinol. Required for flavinylation (covalent attachment of FAD) of the flavoprotein subunit of the SDH catalytic dimer.</text>
</comment>
<evidence type="ECO:0000256" key="1">
    <source>
        <dbReference type="ARBA" id="ARBA00023128"/>
    </source>
</evidence>
<proteinExistence type="inferred from homology"/>
<evidence type="ECO:0000256" key="2">
    <source>
        <dbReference type="ARBA" id="ARBA00023186"/>
    </source>
</evidence>
<reference evidence="5 6" key="1">
    <citation type="submission" date="2018-06" db="EMBL/GenBank/DDBJ databases">
        <title>Genome Sequence of the Brown Rot Fungal Pathogen Monilinia fructigena.</title>
        <authorList>
            <person name="Landi L."/>
            <person name="De Miccolis Angelini R.M."/>
            <person name="Pollastro S."/>
            <person name="Abate D."/>
            <person name="Faretra F."/>
            <person name="Romanazzi G."/>
        </authorList>
    </citation>
    <scope>NUCLEOTIDE SEQUENCE [LARGE SCALE GENOMIC DNA]</scope>
    <source>
        <strain evidence="5 6">Mfrg269</strain>
    </source>
</reference>
<dbReference type="PANTHER" id="PTHR12469:SF2">
    <property type="entry name" value="SUCCINATE DEHYDROGENASE ASSEMBLY FACTOR 2, MITOCHONDRIAL"/>
    <property type="match status" value="1"/>
</dbReference>
<dbReference type="GO" id="GO:0006099">
    <property type="term" value="P:tricarboxylic acid cycle"/>
    <property type="evidence" value="ECO:0007669"/>
    <property type="project" value="TreeGrafter"/>
</dbReference>
<evidence type="ECO:0000313" key="6">
    <source>
        <dbReference type="Proteomes" id="UP000249056"/>
    </source>
</evidence>
<comment type="subunit">
    <text evidence="3">Interacts with the flavoprotein subunit within the SDH catalytic dimer.</text>
</comment>
<dbReference type="InterPro" id="IPR036714">
    <property type="entry name" value="SDH_sf"/>
</dbReference>
<evidence type="ECO:0000256" key="4">
    <source>
        <dbReference type="SAM" id="MobiDB-lite"/>
    </source>
</evidence>
<keyword evidence="2 3" id="KW-0143">Chaperone</keyword>
<protein>
    <recommendedName>
        <fullName evidence="3">Succinate dehydrogenase assembly factor 2, mitochondrial</fullName>
        <shortName evidence="3">SDH assembly factor 2</shortName>
        <shortName evidence="3">SDHAF2</shortName>
    </recommendedName>
</protein>
<comment type="similarity">
    <text evidence="3">Belongs to the SDHAF2 family.</text>
</comment>
<dbReference type="PANTHER" id="PTHR12469">
    <property type="entry name" value="PROTEIN EMI5 HOMOLOG, MITOCHONDRIAL"/>
    <property type="match status" value="1"/>
</dbReference>
<comment type="caution">
    <text evidence="5">The sequence shown here is derived from an EMBL/GenBank/DDBJ whole genome shotgun (WGS) entry which is preliminary data.</text>
</comment>
<evidence type="ECO:0000256" key="3">
    <source>
        <dbReference type="HAMAP-Rule" id="MF_03057"/>
    </source>
</evidence>
<dbReference type="EMBL" id="QKRW01000032">
    <property type="protein sequence ID" value="RAL61362.1"/>
    <property type="molecule type" value="Genomic_DNA"/>
</dbReference>
<dbReference type="GO" id="GO:0034553">
    <property type="term" value="P:mitochondrial respiratory chain complex II assembly"/>
    <property type="evidence" value="ECO:0007669"/>
    <property type="project" value="TreeGrafter"/>
</dbReference>
<keyword evidence="1 3" id="KW-0496">Mitochondrion</keyword>
<name>A0A395ILX9_9HELO</name>
<dbReference type="InterPro" id="IPR005631">
    <property type="entry name" value="SDH"/>
</dbReference>
<dbReference type="Proteomes" id="UP000249056">
    <property type="component" value="Unassembled WGS sequence"/>
</dbReference>
<feature type="region of interest" description="Disordered" evidence="4">
    <location>
        <begin position="203"/>
        <end position="262"/>
    </location>
</feature>
<organism evidence="5 6">
    <name type="scientific">Monilinia fructigena</name>
    <dbReference type="NCBI Taxonomy" id="38457"/>
    <lineage>
        <taxon>Eukaryota</taxon>
        <taxon>Fungi</taxon>
        <taxon>Dikarya</taxon>
        <taxon>Ascomycota</taxon>
        <taxon>Pezizomycotina</taxon>
        <taxon>Leotiomycetes</taxon>
        <taxon>Helotiales</taxon>
        <taxon>Sclerotiniaceae</taxon>
        <taxon>Monilinia</taxon>
    </lineage>
</organism>
<keyword evidence="6" id="KW-1185">Reference proteome</keyword>
<dbReference type="OrthoDB" id="284292at2759"/>
<dbReference type="SUPFAM" id="SSF109910">
    <property type="entry name" value="YgfY-like"/>
    <property type="match status" value="1"/>
</dbReference>
<dbReference type="AlphaFoldDB" id="A0A395ILX9"/>
<dbReference type="Gene3D" id="1.10.150.250">
    <property type="entry name" value="Flavinator of succinate dehydrogenase"/>
    <property type="match status" value="1"/>
</dbReference>
<comment type="subcellular location">
    <subcellularLocation>
        <location evidence="3">Mitochondrion matrix</location>
    </subcellularLocation>
</comment>
<gene>
    <name evidence="5" type="ORF">DID88_009497</name>
</gene>
<dbReference type="FunFam" id="1.10.150.250:FF:000005">
    <property type="entry name" value="Succinate dehydrogenase assembly factor 2, mitochondrial"/>
    <property type="match status" value="1"/>
</dbReference>
<dbReference type="InterPro" id="IPR028882">
    <property type="entry name" value="SDHAF2"/>
</dbReference>
<dbReference type="GO" id="GO:0005759">
    <property type="term" value="C:mitochondrial matrix"/>
    <property type="evidence" value="ECO:0007669"/>
    <property type="project" value="UniProtKB-SubCell"/>
</dbReference>
<dbReference type="HAMAP" id="MF_03057">
    <property type="entry name" value="SDHAF2"/>
    <property type="match status" value="1"/>
</dbReference>
<sequence length="359" mass="39787">MASLRIARRAFRASILNTSRPLSTTTFRFANANPGNAQEHDGTEEYRKLQKEKPLNPHMTNTNSTISNEMPSVGANKVPPELITSLDGKFSPKDSVPENTERMTGGTQDSEGSGINREMAVGELEGAQFRVEPLRRDGEHEEKMRARLLYQSRKRGTLESDLLMSTFADAHLPTMTAAQMVQYDHFLDENDWDIYYWATQEPSPTSRETAEGAGLGAEGATTNAVGTDYKRSPVAQGTDPGKQTGPELETDEWRNGAPRSGEWAQTIGTFKPAYRPVPKRWQNSEILAMLRKHVISRSAGGVHDVETSDNSASGKGMAFMPPIFQNRSKAIISQQLRVTINEKGYKVSLFTVNKNSIHV</sequence>
<feature type="region of interest" description="Disordered" evidence="4">
    <location>
        <begin position="84"/>
        <end position="114"/>
    </location>
</feature>